<feature type="domain" description="Retrotransposon gag" evidence="2">
    <location>
        <begin position="286"/>
        <end position="382"/>
    </location>
</feature>
<evidence type="ECO:0000256" key="1">
    <source>
        <dbReference type="SAM" id="MobiDB-lite"/>
    </source>
</evidence>
<dbReference type="PANTHER" id="PTHR33223:SF11">
    <property type="entry name" value="ELEMENT PROTEIN, PUTATIVE-RELATED"/>
    <property type="match status" value="1"/>
</dbReference>
<feature type="region of interest" description="Disordered" evidence="1">
    <location>
        <begin position="141"/>
        <end position="199"/>
    </location>
</feature>
<evidence type="ECO:0000259" key="2">
    <source>
        <dbReference type="Pfam" id="PF03732"/>
    </source>
</evidence>
<dbReference type="PANTHER" id="PTHR33223">
    <property type="entry name" value="CCHC-TYPE DOMAIN-CONTAINING PROTEIN"/>
    <property type="match status" value="1"/>
</dbReference>
<name>A0AAQ3SKZ2_PASNO</name>
<dbReference type="AlphaFoldDB" id="A0AAQ3SKZ2"/>
<feature type="compositionally biased region" description="Polar residues" evidence="1">
    <location>
        <begin position="423"/>
        <end position="434"/>
    </location>
</feature>
<reference evidence="3 4" key="1">
    <citation type="submission" date="2024-02" db="EMBL/GenBank/DDBJ databases">
        <title>High-quality chromosome-scale genome assembly of Pensacola bahiagrass (Paspalum notatum Flugge var. saurae).</title>
        <authorList>
            <person name="Vega J.M."/>
            <person name="Podio M."/>
            <person name="Orjuela J."/>
            <person name="Siena L.A."/>
            <person name="Pessino S.C."/>
            <person name="Combes M.C."/>
            <person name="Mariac C."/>
            <person name="Albertini E."/>
            <person name="Pupilli F."/>
            <person name="Ortiz J.P.A."/>
            <person name="Leblanc O."/>
        </authorList>
    </citation>
    <scope>NUCLEOTIDE SEQUENCE [LARGE SCALE GENOMIC DNA]</scope>
    <source>
        <strain evidence="3">R1</strain>
        <tissue evidence="3">Leaf</tissue>
    </source>
</reference>
<protein>
    <recommendedName>
        <fullName evidence="2">Retrotransposon gag domain-containing protein</fullName>
    </recommendedName>
</protein>
<proteinExistence type="predicted"/>
<dbReference type="EMBL" id="CP144745">
    <property type="protein sequence ID" value="WVZ53760.1"/>
    <property type="molecule type" value="Genomic_DNA"/>
</dbReference>
<feature type="compositionally biased region" description="Polar residues" evidence="1">
    <location>
        <begin position="443"/>
        <end position="457"/>
    </location>
</feature>
<keyword evidence="4" id="KW-1185">Reference proteome</keyword>
<gene>
    <name evidence="3" type="ORF">U9M48_004661</name>
</gene>
<feature type="region of interest" description="Disordered" evidence="1">
    <location>
        <begin position="414"/>
        <end position="488"/>
    </location>
</feature>
<feature type="compositionally biased region" description="Low complexity" evidence="1">
    <location>
        <begin position="458"/>
        <end position="475"/>
    </location>
</feature>
<evidence type="ECO:0000313" key="3">
    <source>
        <dbReference type="EMBL" id="WVZ53760.1"/>
    </source>
</evidence>
<accession>A0AAQ3SKZ2</accession>
<dbReference type="Pfam" id="PF03732">
    <property type="entry name" value="Retrotrans_gag"/>
    <property type="match status" value="1"/>
</dbReference>
<dbReference type="InterPro" id="IPR005162">
    <property type="entry name" value="Retrotrans_gag_dom"/>
</dbReference>
<sequence length="488" mass="55987">MPKYVGHKFKLDDRVEWSVDVRVFHAMMDNGEFQVAQVHQSPVRRNTFVAAVRDAALQAIYRVAKDYEMELMGSQYHYFPSRGLDSYEAEVNPTKYEANPKLVQQVRLTLAMDDMVHSFQQELRETRARLRQAEGTIARLKEDLAGEASSVGTSSPRKRSRAGPAGSDGASEMDASWGSRRPRGRGRNPPPPPQNPHIIDPIQMIQMHNQVLQNLAQVTNNIQNLVHAAPPPPPPQQQHEGLKRFMFTKPPSFTHAVEPMEADDWLRTIESKLDISHCEGHDRVLFAAHQLQGQAHDWWVAFSTAHPEPQGISWQEFRRAFRDHFVPKGEVKVKRREFLSLKQGSMSVREYLTKFTQLSRYAPDDVDEDDKKQDCFREGLNPGLRYALSSSDYRSFQKLVDKAFLIERERKALDDDRKRRMSYQGQGQGSNTRPRYTPPGQIMRSNNQHQQKGSTQNYGQPRQYAPPQQQQRPGYLALRAPAPTQPQQ</sequence>
<organism evidence="3 4">
    <name type="scientific">Paspalum notatum var. saurae</name>
    <dbReference type="NCBI Taxonomy" id="547442"/>
    <lineage>
        <taxon>Eukaryota</taxon>
        <taxon>Viridiplantae</taxon>
        <taxon>Streptophyta</taxon>
        <taxon>Embryophyta</taxon>
        <taxon>Tracheophyta</taxon>
        <taxon>Spermatophyta</taxon>
        <taxon>Magnoliopsida</taxon>
        <taxon>Liliopsida</taxon>
        <taxon>Poales</taxon>
        <taxon>Poaceae</taxon>
        <taxon>PACMAD clade</taxon>
        <taxon>Panicoideae</taxon>
        <taxon>Andropogonodae</taxon>
        <taxon>Paspaleae</taxon>
        <taxon>Paspalinae</taxon>
        <taxon>Paspalum</taxon>
    </lineage>
</organism>
<dbReference type="Proteomes" id="UP001341281">
    <property type="component" value="Chromosome 01"/>
</dbReference>
<evidence type="ECO:0000313" key="4">
    <source>
        <dbReference type="Proteomes" id="UP001341281"/>
    </source>
</evidence>